<dbReference type="AlphaFoldDB" id="A0A1H3LVG2"/>
<organism evidence="2 3">
    <name type="scientific">Herbiconiux ginsengi</name>
    <dbReference type="NCBI Taxonomy" id="381665"/>
    <lineage>
        <taxon>Bacteria</taxon>
        <taxon>Bacillati</taxon>
        <taxon>Actinomycetota</taxon>
        <taxon>Actinomycetes</taxon>
        <taxon>Micrococcales</taxon>
        <taxon>Microbacteriaceae</taxon>
        <taxon>Herbiconiux</taxon>
    </lineage>
</organism>
<dbReference type="CDD" id="cd20306">
    <property type="entry name" value="cupin_OxDC-like"/>
    <property type="match status" value="2"/>
</dbReference>
<evidence type="ECO:0000313" key="3">
    <source>
        <dbReference type="Proteomes" id="UP000198891"/>
    </source>
</evidence>
<dbReference type="Gene3D" id="2.60.120.10">
    <property type="entry name" value="Jelly Rolls"/>
    <property type="match status" value="2"/>
</dbReference>
<evidence type="ECO:0000313" key="2">
    <source>
        <dbReference type="EMBL" id="SDY68527.1"/>
    </source>
</evidence>
<proteinExistence type="predicted"/>
<gene>
    <name evidence="2" type="ORF">SAMN05216554_1156</name>
</gene>
<dbReference type="InterPro" id="IPR011051">
    <property type="entry name" value="RmlC_Cupin_sf"/>
</dbReference>
<dbReference type="PANTHER" id="PTHR31189">
    <property type="entry name" value="OS03G0336100 PROTEIN-RELATED"/>
    <property type="match status" value="1"/>
</dbReference>
<accession>A0A1H3LVG2</accession>
<dbReference type="OrthoDB" id="1973590at2"/>
<keyword evidence="3" id="KW-1185">Reference proteome</keyword>
<protein>
    <submittedName>
        <fullName evidence="2">Oxalate decarboxylase</fullName>
    </submittedName>
</protein>
<dbReference type="STRING" id="381665.SAMN05216554_1156"/>
<dbReference type="Pfam" id="PF00190">
    <property type="entry name" value="Cupin_1"/>
    <property type="match status" value="2"/>
</dbReference>
<dbReference type="EMBL" id="FNPZ01000001">
    <property type="protein sequence ID" value="SDY68527.1"/>
    <property type="molecule type" value="Genomic_DNA"/>
</dbReference>
<name>A0A1H3LVG2_9MICO</name>
<dbReference type="InterPro" id="IPR014710">
    <property type="entry name" value="RmlC-like_jellyroll"/>
</dbReference>
<feature type="domain" description="Cupin type-1" evidence="1">
    <location>
        <begin position="7"/>
        <end position="148"/>
    </location>
</feature>
<dbReference type="PANTHER" id="PTHR31189:SF2">
    <property type="entry name" value="RMLC-LIKE CUPINS SUPERFAMILY PROTEIN"/>
    <property type="match status" value="1"/>
</dbReference>
<dbReference type="Proteomes" id="UP000198891">
    <property type="component" value="Unassembled WGS sequence"/>
</dbReference>
<feature type="domain" description="Cupin type-1" evidence="1">
    <location>
        <begin position="179"/>
        <end position="321"/>
    </location>
</feature>
<evidence type="ECO:0000259" key="1">
    <source>
        <dbReference type="SMART" id="SM00835"/>
    </source>
</evidence>
<sequence>MTARHVRSVFQTPGFENEHGSVTEITRHSFPLLQNLSIKRVLLAPSAIREPQWNANANLLGYCVRGTVLVSTLGNADSFSASVLTEGHMYLVESGAIYHIENIGDEEAELILAIRSEAPQVFSLQDSFMAMTPAVLGNTYDLPASRFERFLRTPAAQIVRRETSPTIPDTASLPNSRHFDIEGQKPPLDYPFGSARLARRQFWAALEDISMYSLRVKHTGMREPHWHPVTGEMGYVRSGHARMTILDPDGRLDTYELAPGDVYFVPRAYPHHIEVLGDDDIHFLIFFDQATPGDVGYRATASAFSREVLAAAFRMPLADLPEFPFTPVDPLLVGRVNPRDPVVDADVP</sequence>
<dbReference type="InterPro" id="IPR050253">
    <property type="entry name" value="Seed_Storage-Functional"/>
</dbReference>
<dbReference type="SUPFAM" id="SSF51182">
    <property type="entry name" value="RmlC-like cupins"/>
    <property type="match status" value="2"/>
</dbReference>
<reference evidence="2 3" key="1">
    <citation type="submission" date="2016-10" db="EMBL/GenBank/DDBJ databases">
        <authorList>
            <person name="de Groot N.N."/>
        </authorList>
    </citation>
    <scope>NUCLEOTIDE SEQUENCE [LARGE SCALE GENOMIC DNA]</scope>
    <source>
        <strain evidence="2 3">CGMCC 4.3491</strain>
    </source>
</reference>
<dbReference type="SMART" id="SM00835">
    <property type="entry name" value="Cupin_1"/>
    <property type="match status" value="2"/>
</dbReference>
<dbReference type="InterPro" id="IPR006045">
    <property type="entry name" value="Cupin_1"/>
</dbReference>
<dbReference type="RefSeq" id="WP_092549989.1">
    <property type="nucleotide sequence ID" value="NZ_FNPZ01000001.1"/>
</dbReference>